<dbReference type="EMBL" id="AKHW03000230">
    <property type="protein sequence ID" value="KYO48262.1"/>
    <property type="molecule type" value="Genomic_DNA"/>
</dbReference>
<organism evidence="1 2">
    <name type="scientific">Alligator mississippiensis</name>
    <name type="common">American alligator</name>
    <dbReference type="NCBI Taxonomy" id="8496"/>
    <lineage>
        <taxon>Eukaryota</taxon>
        <taxon>Metazoa</taxon>
        <taxon>Chordata</taxon>
        <taxon>Craniata</taxon>
        <taxon>Vertebrata</taxon>
        <taxon>Euteleostomi</taxon>
        <taxon>Archelosauria</taxon>
        <taxon>Archosauria</taxon>
        <taxon>Crocodylia</taxon>
        <taxon>Alligatoridae</taxon>
        <taxon>Alligatorinae</taxon>
        <taxon>Alligator</taxon>
    </lineage>
</organism>
<reference evidence="1 2" key="1">
    <citation type="journal article" date="2012" name="Genome Biol.">
        <title>Sequencing three crocodilian genomes to illuminate the evolution of archosaurs and amniotes.</title>
        <authorList>
            <person name="St John J.A."/>
            <person name="Braun E.L."/>
            <person name="Isberg S.R."/>
            <person name="Miles L.G."/>
            <person name="Chong A.Y."/>
            <person name="Gongora J."/>
            <person name="Dalzell P."/>
            <person name="Moran C."/>
            <person name="Bed'hom B."/>
            <person name="Abzhanov A."/>
            <person name="Burgess S.C."/>
            <person name="Cooksey A.M."/>
            <person name="Castoe T.A."/>
            <person name="Crawford N.G."/>
            <person name="Densmore L.D."/>
            <person name="Drew J.C."/>
            <person name="Edwards S.V."/>
            <person name="Faircloth B.C."/>
            <person name="Fujita M.K."/>
            <person name="Greenwold M.J."/>
            <person name="Hoffmann F.G."/>
            <person name="Howard J.M."/>
            <person name="Iguchi T."/>
            <person name="Janes D.E."/>
            <person name="Khan S.Y."/>
            <person name="Kohno S."/>
            <person name="de Koning A.J."/>
            <person name="Lance S.L."/>
            <person name="McCarthy F.M."/>
            <person name="McCormack J.E."/>
            <person name="Merchant M.E."/>
            <person name="Peterson D.G."/>
            <person name="Pollock D.D."/>
            <person name="Pourmand N."/>
            <person name="Raney B.J."/>
            <person name="Roessler K.A."/>
            <person name="Sanford J.R."/>
            <person name="Sawyer R.H."/>
            <person name="Schmidt C.J."/>
            <person name="Triplett E.W."/>
            <person name="Tuberville T.D."/>
            <person name="Venegas-Anaya M."/>
            <person name="Howard J.T."/>
            <person name="Jarvis E.D."/>
            <person name="Guillette L.J.Jr."/>
            <person name="Glenn T.C."/>
            <person name="Green R.E."/>
            <person name="Ray D.A."/>
        </authorList>
    </citation>
    <scope>NUCLEOTIDE SEQUENCE [LARGE SCALE GENOMIC DNA]</scope>
    <source>
        <strain evidence="1">KSC_2009_1</strain>
    </source>
</reference>
<keyword evidence="2" id="KW-1185">Reference proteome</keyword>
<evidence type="ECO:0000313" key="1">
    <source>
        <dbReference type="EMBL" id="KYO48262.1"/>
    </source>
</evidence>
<dbReference type="AlphaFoldDB" id="A0A151PH35"/>
<name>A0A151PH35_ALLMI</name>
<dbReference type="Proteomes" id="UP000050525">
    <property type="component" value="Unassembled WGS sequence"/>
</dbReference>
<proteinExistence type="predicted"/>
<comment type="caution">
    <text evidence="1">The sequence shown here is derived from an EMBL/GenBank/DDBJ whole genome shotgun (WGS) entry which is preliminary data.</text>
</comment>
<protein>
    <submittedName>
        <fullName evidence="1">Uncharacterized protein</fullName>
    </submittedName>
</protein>
<gene>
    <name evidence="1" type="ORF">Y1Q_0018563</name>
</gene>
<sequence length="92" mass="10700">MGQREYNLCHIRILSALSIKDLKFRSRIKNSLWYGVEIVTSQHQGIKLRETYKHGCKLLQSVIGEVQVCEAVSREIQREDAVADIFKRIILK</sequence>
<evidence type="ECO:0000313" key="2">
    <source>
        <dbReference type="Proteomes" id="UP000050525"/>
    </source>
</evidence>
<accession>A0A151PH35</accession>